<evidence type="ECO:0000313" key="4">
    <source>
        <dbReference type="Proteomes" id="UP001280121"/>
    </source>
</evidence>
<evidence type="ECO:0000256" key="1">
    <source>
        <dbReference type="SAM" id="MobiDB-lite"/>
    </source>
</evidence>
<proteinExistence type="predicted"/>
<keyword evidence="4" id="KW-1185">Reference proteome</keyword>
<accession>A0AAD9XB65</accession>
<feature type="transmembrane region" description="Helical" evidence="2">
    <location>
        <begin position="101"/>
        <end position="119"/>
    </location>
</feature>
<evidence type="ECO:0000313" key="3">
    <source>
        <dbReference type="EMBL" id="KAK2655956.1"/>
    </source>
</evidence>
<dbReference type="Proteomes" id="UP001280121">
    <property type="component" value="Unassembled WGS sequence"/>
</dbReference>
<evidence type="ECO:0008006" key="5">
    <source>
        <dbReference type="Google" id="ProtNLM"/>
    </source>
</evidence>
<dbReference type="PANTHER" id="PTHR36490">
    <property type="entry name" value="STRESS ENHANCED PROTEIN 2, CHLOROPLASTIC"/>
    <property type="match status" value="1"/>
</dbReference>
<dbReference type="InterPro" id="IPR044971">
    <property type="entry name" value="SEP2"/>
</dbReference>
<feature type="transmembrane region" description="Helical" evidence="2">
    <location>
        <begin position="139"/>
        <end position="156"/>
    </location>
</feature>
<feature type="region of interest" description="Disordered" evidence="1">
    <location>
        <begin position="19"/>
        <end position="39"/>
    </location>
</feature>
<sequence>MATVARVIHCELGQQRSVGRRRELMGSTGQAPRMRVGEASPPTVENVKIVLQPRLCTLRSYGSDKAAVIKTRRDGGGEDVSLPFFETLSEYIDSSKKSHDFEIISGRLAMMVFAATVGMEVATGNSVFRKMDIQGIEEAGVACLGAVTFAAIFAWFSSARNSVGRIFTLSCNSLIDSLIDHIVDGLFYESDWSDEL</sequence>
<dbReference type="PANTHER" id="PTHR36490:SF1">
    <property type="entry name" value="STRESS ENHANCED PROTEIN 2, CHLOROPLASTIC"/>
    <property type="match status" value="1"/>
</dbReference>
<reference evidence="3" key="1">
    <citation type="journal article" date="2023" name="Plant J.">
        <title>Genome sequences and population genomics provide insights into the demographic history, inbreeding, and mutation load of two 'living fossil' tree species of Dipteronia.</title>
        <authorList>
            <person name="Feng Y."/>
            <person name="Comes H.P."/>
            <person name="Chen J."/>
            <person name="Zhu S."/>
            <person name="Lu R."/>
            <person name="Zhang X."/>
            <person name="Li P."/>
            <person name="Qiu J."/>
            <person name="Olsen K.M."/>
            <person name="Qiu Y."/>
        </authorList>
    </citation>
    <scope>NUCLEOTIDE SEQUENCE</scope>
    <source>
        <strain evidence="3">KIB01</strain>
    </source>
</reference>
<protein>
    <recommendedName>
        <fullName evidence="5">Stress enhanced protein 2</fullName>
    </recommendedName>
</protein>
<dbReference type="EMBL" id="JANJYI010000003">
    <property type="protein sequence ID" value="KAK2655956.1"/>
    <property type="molecule type" value="Genomic_DNA"/>
</dbReference>
<dbReference type="GO" id="GO:0071486">
    <property type="term" value="P:cellular response to high light intensity"/>
    <property type="evidence" value="ECO:0007669"/>
    <property type="project" value="InterPro"/>
</dbReference>
<gene>
    <name evidence="3" type="ORF">Ddye_009008</name>
</gene>
<keyword evidence="2" id="KW-1133">Transmembrane helix</keyword>
<comment type="caution">
    <text evidence="3">The sequence shown here is derived from an EMBL/GenBank/DDBJ whole genome shotgun (WGS) entry which is preliminary data.</text>
</comment>
<keyword evidence="2" id="KW-0472">Membrane</keyword>
<name>A0AAD9XB65_9ROSI</name>
<dbReference type="AlphaFoldDB" id="A0AAD9XB65"/>
<evidence type="ECO:0000256" key="2">
    <source>
        <dbReference type="SAM" id="Phobius"/>
    </source>
</evidence>
<keyword evidence="2" id="KW-0812">Transmembrane</keyword>
<organism evidence="3 4">
    <name type="scientific">Dipteronia dyeriana</name>
    <dbReference type="NCBI Taxonomy" id="168575"/>
    <lineage>
        <taxon>Eukaryota</taxon>
        <taxon>Viridiplantae</taxon>
        <taxon>Streptophyta</taxon>
        <taxon>Embryophyta</taxon>
        <taxon>Tracheophyta</taxon>
        <taxon>Spermatophyta</taxon>
        <taxon>Magnoliopsida</taxon>
        <taxon>eudicotyledons</taxon>
        <taxon>Gunneridae</taxon>
        <taxon>Pentapetalae</taxon>
        <taxon>rosids</taxon>
        <taxon>malvids</taxon>
        <taxon>Sapindales</taxon>
        <taxon>Sapindaceae</taxon>
        <taxon>Hippocastanoideae</taxon>
        <taxon>Acereae</taxon>
        <taxon>Dipteronia</taxon>
    </lineage>
</organism>